<sequence>MSDSRTLATVAVVALVVGVGIGLTLPSLSAPNAAPDDAAEPSPPTGLVLGSSGAHCLANGSHDGWLYSVADGDHYNYAFNVTVRHKQGASVAANVTGGAAGDYTVAVETTGSERKQPVTDRDCAVGTTLTGAGTLPTNYSSVDVEVDGRVVTTVENEGTMPTLHRIDGAVRADGANASDWGAS</sequence>
<dbReference type="AlphaFoldDB" id="A0A830G8Y1"/>
<dbReference type="OrthoDB" id="380841at2157"/>
<evidence type="ECO:0000313" key="1">
    <source>
        <dbReference type="EMBL" id="GGN12323.1"/>
    </source>
</evidence>
<keyword evidence="2" id="KW-1185">Reference proteome</keyword>
<name>A0A830G8Y1_9EURY</name>
<dbReference type="EMBL" id="BMOQ01000003">
    <property type="protein sequence ID" value="GGN12323.1"/>
    <property type="molecule type" value="Genomic_DNA"/>
</dbReference>
<dbReference type="RefSeq" id="WP_188877537.1">
    <property type="nucleotide sequence ID" value="NZ_BMOQ01000003.1"/>
</dbReference>
<dbReference type="Proteomes" id="UP000608850">
    <property type="component" value="Unassembled WGS sequence"/>
</dbReference>
<reference evidence="1 2" key="1">
    <citation type="journal article" date="2019" name="Int. J. Syst. Evol. Microbiol.">
        <title>The Global Catalogue of Microorganisms (GCM) 10K type strain sequencing project: providing services to taxonomists for standard genome sequencing and annotation.</title>
        <authorList>
            <consortium name="The Broad Institute Genomics Platform"/>
            <consortium name="The Broad Institute Genome Sequencing Center for Infectious Disease"/>
            <person name="Wu L."/>
            <person name="Ma J."/>
        </authorList>
    </citation>
    <scope>NUCLEOTIDE SEQUENCE [LARGE SCALE GENOMIC DNA]</scope>
    <source>
        <strain evidence="1 2">JCM 16331</strain>
    </source>
</reference>
<organism evidence="1 2">
    <name type="scientific">Halarchaeum nitratireducens</name>
    <dbReference type="NCBI Taxonomy" id="489913"/>
    <lineage>
        <taxon>Archaea</taxon>
        <taxon>Methanobacteriati</taxon>
        <taxon>Methanobacteriota</taxon>
        <taxon>Stenosarchaea group</taxon>
        <taxon>Halobacteria</taxon>
        <taxon>Halobacteriales</taxon>
        <taxon>Halobacteriaceae</taxon>
    </lineage>
</organism>
<gene>
    <name evidence="1" type="ORF">GCM10009021_10360</name>
</gene>
<protein>
    <submittedName>
        <fullName evidence="1">Uncharacterized protein</fullName>
    </submittedName>
</protein>
<accession>A0A830G8Y1</accession>
<evidence type="ECO:0000313" key="2">
    <source>
        <dbReference type="Proteomes" id="UP000608850"/>
    </source>
</evidence>
<comment type="caution">
    <text evidence="1">The sequence shown here is derived from an EMBL/GenBank/DDBJ whole genome shotgun (WGS) entry which is preliminary data.</text>
</comment>
<proteinExistence type="predicted"/>